<protein>
    <submittedName>
        <fullName evidence="1">Uncharacterized protein</fullName>
    </submittedName>
</protein>
<organism evidence="1 2">
    <name type="scientific">Naganishia onofrii</name>
    <dbReference type="NCBI Taxonomy" id="1851511"/>
    <lineage>
        <taxon>Eukaryota</taxon>
        <taxon>Fungi</taxon>
        <taxon>Dikarya</taxon>
        <taxon>Basidiomycota</taxon>
        <taxon>Agaricomycotina</taxon>
        <taxon>Tremellomycetes</taxon>
        <taxon>Filobasidiales</taxon>
        <taxon>Filobasidiaceae</taxon>
        <taxon>Naganishia</taxon>
    </lineage>
</organism>
<proteinExistence type="predicted"/>
<evidence type="ECO:0000313" key="2">
    <source>
        <dbReference type="Proteomes" id="UP001234202"/>
    </source>
</evidence>
<comment type="caution">
    <text evidence="1">The sequence shown here is derived from an EMBL/GenBank/DDBJ whole genome shotgun (WGS) entry which is preliminary data.</text>
</comment>
<name>A0ACC2XN58_9TREE</name>
<gene>
    <name evidence="1" type="ORF">QFC24_002808</name>
</gene>
<accession>A0ACC2XN58</accession>
<dbReference type="EMBL" id="JASBWV010000008">
    <property type="protein sequence ID" value="KAJ9124879.1"/>
    <property type="molecule type" value="Genomic_DNA"/>
</dbReference>
<sequence>MSRRPPSALSANLGAYDNKLVASTLSLPPPPSSAHESQTSPITSVFPALHHVASATSTLHPGSGLLHSGIHHPTSSSAAAAAVSSLATPVSRSLSQLAASLPSSAASGSTSSRPGITNNVEANSHPSHPSSPWSVLSLHILPIFNGVPLLTPIEDLNLLAESHVQSCRTRSPRRYHRLLSSDLQELISSGMLTLRAKLEPPVTTRMEDPAKLISRVAEVWRFFFALLPTMQGVFLPISLLDNASSAAPTSSSPIITTNVRRLLLSGFLLHILLPILPFLLDALDPALYSVAWRPATPLHGSHSTDPASPGSPFRPRSIPTADHLARIKHLALILSTQSRSSDFFTLFEQGRAPPPMGMEEDEAYAAAAEQRESDQYATRDAQDRADLEDLLDAVVELRYGVPPPRHTPAPVQTHYGRTSDSGLATPISDVSLNSMSTSNEPRYPQDRRSSQLRQTPSPDKMVGDDMMQSSTRRGGYGTDEEGRDGTDDEDTAPTRRQSAIIPRNNEVSEADMWGVRRTGGVASDGAREGEEEEDSYPTIRPGR</sequence>
<reference evidence="1" key="1">
    <citation type="submission" date="2023-04" db="EMBL/GenBank/DDBJ databases">
        <title>Draft Genome sequencing of Naganishia species isolated from polar environments using Oxford Nanopore Technology.</title>
        <authorList>
            <person name="Leo P."/>
            <person name="Venkateswaran K."/>
        </authorList>
    </citation>
    <scope>NUCLEOTIDE SEQUENCE</scope>
    <source>
        <strain evidence="1">DBVPG 5303</strain>
    </source>
</reference>
<keyword evidence="2" id="KW-1185">Reference proteome</keyword>
<dbReference type="Proteomes" id="UP001234202">
    <property type="component" value="Unassembled WGS sequence"/>
</dbReference>
<evidence type="ECO:0000313" key="1">
    <source>
        <dbReference type="EMBL" id="KAJ9124879.1"/>
    </source>
</evidence>